<organism evidence="1 2">
    <name type="scientific">Pedobacter boryungensis</name>
    <dbReference type="NCBI Taxonomy" id="869962"/>
    <lineage>
        <taxon>Bacteria</taxon>
        <taxon>Pseudomonadati</taxon>
        <taxon>Bacteroidota</taxon>
        <taxon>Sphingobacteriia</taxon>
        <taxon>Sphingobacteriales</taxon>
        <taxon>Sphingobacteriaceae</taxon>
        <taxon>Pedobacter</taxon>
    </lineage>
</organism>
<proteinExistence type="predicted"/>
<dbReference type="RefSeq" id="WP_173268808.1">
    <property type="nucleotide sequence ID" value="NZ_JABMKV010000001.1"/>
</dbReference>
<accession>A0ABX2DBB7</accession>
<evidence type="ECO:0000313" key="2">
    <source>
        <dbReference type="Proteomes" id="UP000762110"/>
    </source>
</evidence>
<dbReference type="Proteomes" id="UP000762110">
    <property type="component" value="Unassembled WGS sequence"/>
</dbReference>
<gene>
    <name evidence="1" type="ORF">HQN85_02730</name>
</gene>
<sequence>MKLLLLFLVMGNWIHKDAPELSTLRKLYYRAAVESAASVSLSKELKSVQLDAEPILVCYKGAAYMMEAKYAFNPISKLSRFSKGKNAIEHAIAREPSNMEMRFIRFSIQTNLPGFLGYHTNISSDKQKLLAGVGNLKDKTLKDNITAYLIASKKCTSEEIKKLQQ</sequence>
<name>A0ABX2DBB7_9SPHI</name>
<keyword evidence="2" id="KW-1185">Reference proteome</keyword>
<dbReference type="EMBL" id="JABMKV010000001">
    <property type="protein sequence ID" value="NQX30621.1"/>
    <property type="molecule type" value="Genomic_DNA"/>
</dbReference>
<reference evidence="1 2" key="1">
    <citation type="submission" date="2020-05" db="EMBL/GenBank/DDBJ databases">
        <title>Description of Pedobacter foliorum sp. nov.</title>
        <authorList>
            <person name="Qi S."/>
            <person name="Carlier A."/>
            <person name="Cnockaert M."/>
            <person name="Vandamme P."/>
        </authorList>
    </citation>
    <scope>NUCLEOTIDE SEQUENCE [LARGE SCALE GENOMIC DNA]</scope>
    <source>
        <strain evidence="1 2">LMG 31300</strain>
    </source>
</reference>
<evidence type="ECO:0000313" key="1">
    <source>
        <dbReference type="EMBL" id="NQX30621.1"/>
    </source>
</evidence>
<comment type="caution">
    <text evidence="1">The sequence shown here is derived from an EMBL/GenBank/DDBJ whole genome shotgun (WGS) entry which is preliminary data.</text>
</comment>
<protein>
    <submittedName>
        <fullName evidence="1">Uncharacterized protein</fullName>
    </submittedName>
</protein>